<evidence type="ECO:0000313" key="3">
    <source>
        <dbReference type="Proteomes" id="UP000296049"/>
    </source>
</evidence>
<sequence length="378" mass="40847">MSTVQIAARNGGNHHTAFHGHLMLIQHLTEVSEGQILSPAMSLSNLLSHVDTSSFVPNNKLLCNPTYDRLGKDAVDESLEVKHEIFARSAVDPDTEGEQDHYSSGFCLLHFWTDFLSDPSNFSAMDSIYMQYDVAICIGSLSYFGLSGSSCACIGSLGAHFEMAELDSADTSKSFCIFSICLAICSCHFAVGLEVSTSRLLPGGKPDNVEERSKEAARDTHRMEGVMLTEPGGRKSLQRCPQREPWSPATLHSPDVPVSDSSAELPRASKLQAISGGADQLHAPRGGLGPLYLSCALSVLLVFRIKQEATTKVSAGFRSSSGTAVSLRNLSLVEDQDKCTILSGISRSTLAEGLFAPPECKEPKYPEKMTPNVHEVLH</sequence>
<dbReference type="AlphaFoldDB" id="R0KWQ1"/>
<protein>
    <submittedName>
        <fullName evidence="2">Uncharacterized protein</fullName>
    </submittedName>
</protein>
<feature type="region of interest" description="Disordered" evidence="1">
    <location>
        <begin position="231"/>
        <end position="262"/>
    </location>
</feature>
<accession>R0KWQ1</accession>
<dbReference type="EMBL" id="KB743624">
    <property type="protein sequence ID" value="EOA97733.1"/>
    <property type="molecule type" value="Genomic_DNA"/>
</dbReference>
<evidence type="ECO:0000313" key="2">
    <source>
        <dbReference type="EMBL" id="EOA97733.1"/>
    </source>
</evidence>
<gene>
    <name evidence="2" type="ORF">Anapl_19106</name>
</gene>
<proteinExistence type="predicted"/>
<keyword evidence="3" id="KW-1185">Reference proteome</keyword>
<name>R0KWQ1_ANAPL</name>
<reference evidence="3" key="1">
    <citation type="journal article" date="2013" name="Nat. Genet.">
        <title>The duck genome and transcriptome provide insight into an avian influenza virus reservoir species.</title>
        <authorList>
            <person name="Huang Y."/>
            <person name="Li Y."/>
            <person name="Burt D.W."/>
            <person name="Chen H."/>
            <person name="Zhang Y."/>
            <person name="Qian W."/>
            <person name="Kim H."/>
            <person name="Gan S."/>
            <person name="Zhao Y."/>
            <person name="Li J."/>
            <person name="Yi K."/>
            <person name="Feng H."/>
            <person name="Zhu P."/>
            <person name="Li B."/>
            <person name="Liu Q."/>
            <person name="Fairley S."/>
            <person name="Magor K.E."/>
            <person name="Du Z."/>
            <person name="Hu X."/>
            <person name="Goodman L."/>
            <person name="Tafer H."/>
            <person name="Vignal A."/>
            <person name="Lee T."/>
            <person name="Kim K.W."/>
            <person name="Sheng Z."/>
            <person name="An Y."/>
            <person name="Searle S."/>
            <person name="Herrero J."/>
            <person name="Groenen M.A."/>
            <person name="Crooijmans R.P."/>
            <person name="Faraut T."/>
            <person name="Cai Q."/>
            <person name="Webster R.G."/>
            <person name="Aldridge J.R."/>
            <person name="Warren W.C."/>
            <person name="Bartschat S."/>
            <person name="Kehr S."/>
            <person name="Marz M."/>
            <person name="Stadler P.F."/>
            <person name="Smith J."/>
            <person name="Kraus R.H."/>
            <person name="Zhao Y."/>
            <person name="Ren L."/>
            <person name="Fei J."/>
            <person name="Morisson M."/>
            <person name="Kaiser P."/>
            <person name="Griffin D.K."/>
            <person name="Rao M."/>
            <person name="Pitel F."/>
            <person name="Wang J."/>
            <person name="Li N."/>
        </authorList>
    </citation>
    <scope>NUCLEOTIDE SEQUENCE [LARGE SCALE GENOMIC DNA]</scope>
</reference>
<dbReference type="Proteomes" id="UP000296049">
    <property type="component" value="Unassembled WGS sequence"/>
</dbReference>
<evidence type="ECO:0000256" key="1">
    <source>
        <dbReference type="SAM" id="MobiDB-lite"/>
    </source>
</evidence>
<organism evidence="2 3">
    <name type="scientific">Anas platyrhynchos</name>
    <name type="common">Mallard</name>
    <name type="synonym">Anas boschas</name>
    <dbReference type="NCBI Taxonomy" id="8839"/>
    <lineage>
        <taxon>Eukaryota</taxon>
        <taxon>Metazoa</taxon>
        <taxon>Chordata</taxon>
        <taxon>Craniata</taxon>
        <taxon>Vertebrata</taxon>
        <taxon>Euteleostomi</taxon>
        <taxon>Archelosauria</taxon>
        <taxon>Archosauria</taxon>
        <taxon>Dinosauria</taxon>
        <taxon>Saurischia</taxon>
        <taxon>Theropoda</taxon>
        <taxon>Coelurosauria</taxon>
        <taxon>Aves</taxon>
        <taxon>Neognathae</taxon>
        <taxon>Galloanserae</taxon>
        <taxon>Anseriformes</taxon>
        <taxon>Anatidae</taxon>
        <taxon>Anatinae</taxon>
        <taxon>Anas</taxon>
    </lineage>
</organism>